<dbReference type="Gene3D" id="1.20.1250.20">
    <property type="entry name" value="MFS general substrate transporter like domains"/>
    <property type="match status" value="1"/>
</dbReference>
<feature type="transmembrane region" description="Helical" evidence="7">
    <location>
        <begin position="81"/>
        <end position="100"/>
    </location>
</feature>
<dbReference type="InterPro" id="IPR011701">
    <property type="entry name" value="MFS"/>
</dbReference>
<gene>
    <name evidence="8" type="ORF">J0H12_00680</name>
</gene>
<keyword evidence="3" id="KW-0813">Transport</keyword>
<dbReference type="InterPro" id="IPR004752">
    <property type="entry name" value="AmpG_permease/AT-1"/>
</dbReference>
<comment type="similarity">
    <text evidence="2">Belongs to the major facilitator superfamily.</text>
</comment>
<dbReference type="GO" id="GO:0022857">
    <property type="term" value="F:transmembrane transporter activity"/>
    <property type="evidence" value="ECO:0007669"/>
    <property type="project" value="InterPro"/>
</dbReference>
<accession>A0A8J7PZJ3</accession>
<dbReference type="Proteomes" id="UP000664414">
    <property type="component" value="Unassembled WGS sequence"/>
</dbReference>
<evidence type="ECO:0000313" key="8">
    <source>
        <dbReference type="EMBL" id="MBN9412428.1"/>
    </source>
</evidence>
<comment type="caution">
    <text evidence="8">The sequence shown here is derived from an EMBL/GenBank/DDBJ whole genome shotgun (WGS) entry which is preliminary data.</text>
</comment>
<evidence type="ECO:0000256" key="7">
    <source>
        <dbReference type="SAM" id="Phobius"/>
    </source>
</evidence>
<dbReference type="SUPFAM" id="SSF103473">
    <property type="entry name" value="MFS general substrate transporter"/>
    <property type="match status" value="1"/>
</dbReference>
<sequence>MQSYYDRSILIIALLGFSCGLPLLLTASTLGYWMAQEKISLTKIGLMSIAVLPYTVKFLWAPLVDRLRLPWLTQWLGRRRAWLFLSQSFLIIFLFCLSRLDPAQNLEQIVVFVFLIAFSSATQDIVMLAYQVERLQRSQYGTGEAVGVFGYRLGILLAGAGAFYLASFLSWNTVYLVMTGFQCIGLVTTLCAREPHPIHNPESQLRERKAHEYLLTHPRLKGWQGSILSWFYGALIAPFHDFIKQSSWLASLFVMFFYKCGDNLIGSMGNIYFNELGFTNIEIANGSKIFGLWATILGGFVGGLIVKRYGMLRSLFWCGALHGITALGFILLGLVGHNSIIFYLIVALDNITGGMRVTALFAYQMTLCSPSYAATQLALLTSMTHLGRIMFSSPSGWIVEHLGWNTLFWLATFGIVPTLMVIYYLSRIKKENLWFLNKGRST</sequence>
<feature type="transmembrane region" description="Helical" evidence="7">
    <location>
        <begin position="407"/>
        <end position="425"/>
    </location>
</feature>
<proteinExistence type="inferred from homology"/>
<keyword evidence="6 7" id="KW-0472">Membrane</keyword>
<dbReference type="GO" id="GO:0016020">
    <property type="term" value="C:membrane"/>
    <property type="evidence" value="ECO:0007669"/>
    <property type="project" value="UniProtKB-SubCell"/>
</dbReference>
<feature type="transmembrane region" description="Helical" evidence="7">
    <location>
        <begin position="106"/>
        <end position="130"/>
    </location>
</feature>
<dbReference type="InterPro" id="IPR036259">
    <property type="entry name" value="MFS_trans_sf"/>
</dbReference>
<dbReference type="PANTHER" id="PTHR12778:SF10">
    <property type="entry name" value="MAJOR FACILITATOR SUPERFAMILY DOMAIN-CONTAINING PROTEIN 3"/>
    <property type="match status" value="1"/>
</dbReference>
<keyword evidence="5 7" id="KW-1133">Transmembrane helix</keyword>
<evidence type="ECO:0000313" key="9">
    <source>
        <dbReference type="Proteomes" id="UP000664414"/>
    </source>
</evidence>
<feature type="transmembrane region" description="Helical" evidence="7">
    <location>
        <begin position="370"/>
        <end position="387"/>
    </location>
</feature>
<reference evidence="8" key="1">
    <citation type="submission" date="2021-02" db="EMBL/GenBank/DDBJ databases">
        <title>Thiocyanate and organic carbon inputs drive convergent selection for specific autotrophic Afipia and Thiobacillus strains within complex microbiomes.</title>
        <authorList>
            <person name="Huddy R.J."/>
            <person name="Sachdeva R."/>
            <person name="Kadzinga F."/>
            <person name="Kantor R.S."/>
            <person name="Harrison S.T.L."/>
            <person name="Banfield J.F."/>
        </authorList>
    </citation>
    <scope>NUCLEOTIDE SEQUENCE</scope>
    <source>
        <strain evidence="8">SCN18_10_11_15_R4_P_38_20</strain>
    </source>
</reference>
<dbReference type="NCBIfam" id="TIGR00901">
    <property type="entry name" value="2A0125"/>
    <property type="match status" value="1"/>
</dbReference>
<feature type="transmembrane region" description="Helical" evidence="7">
    <location>
        <begin position="289"/>
        <end position="306"/>
    </location>
</feature>
<dbReference type="AlphaFoldDB" id="A0A8J7PZJ3"/>
<feature type="transmembrane region" description="Helical" evidence="7">
    <location>
        <begin position="151"/>
        <end position="171"/>
    </location>
</feature>
<evidence type="ECO:0000256" key="1">
    <source>
        <dbReference type="ARBA" id="ARBA00004141"/>
    </source>
</evidence>
<feature type="transmembrane region" description="Helical" evidence="7">
    <location>
        <begin position="12"/>
        <end position="35"/>
    </location>
</feature>
<dbReference type="Pfam" id="PF07690">
    <property type="entry name" value="MFS_1"/>
    <property type="match status" value="1"/>
</dbReference>
<evidence type="ECO:0000256" key="4">
    <source>
        <dbReference type="ARBA" id="ARBA00022692"/>
    </source>
</evidence>
<feature type="transmembrane region" description="Helical" evidence="7">
    <location>
        <begin position="41"/>
        <end position="60"/>
    </location>
</feature>
<evidence type="ECO:0000256" key="3">
    <source>
        <dbReference type="ARBA" id="ARBA00022448"/>
    </source>
</evidence>
<dbReference type="EMBL" id="JAFKGL010000010">
    <property type="protein sequence ID" value="MBN9412428.1"/>
    <property type="molecule type" value="Genomic_DNA"/>
</dbReference>
<evidence type="ECO:0000256" key="5">
    <source>
        <dbReference type="ARBA" id="ARBA00022989"/>
    </source>
</evidence>
<dbReference type="PROSITE" id="PS51257">
    <property type="entry name" value="PROKAR_LIPOPROTEIN"/>
    <property type="match status" value="1"/>
</dbReference>
<evidence type="ECO:0000256" key="6">
    <source>
        <dbReference type="ARBA" id="ARBA00023136"/>
    </source>
</evidence>
<organism evidence="8 9">
    <name type="scientific">Candidatus Paracaedimonas acanthamoebae</name>
    <dbReference type="NCBI Taxonomy" id="244581"/>
    <lineage>
        <taxon>Bacteria</taxon>
        <taxon>Pseudomonadati</taxon>
        <taxon>Pseudomonadota</taxon>
        <taxon>Alphaproteobacteria</taxon>
        <taxon>Holosporales</taxon>
        <taxon>Caedimonadaceae</taxon>
        <taxon>Candidatus Paracaedimonas</taxon>
    </lineage>
</organism>
<name>A0A8J7PZJ3_9PROT</name>
<dbReference type="PANTHER" id="PTHR12778">
    <property type="entry name" value="SOLUTE CARRIER FAMILY 33 ACETYL-COA TRANSPORTER -RELATED"/>
    <property type="match status" value="1"/>
</dbReference>
<evidence type="ECO:0000256" key="2">
    <source>
        <dbReference type="ARBA" id="ARBA00008335"/>
    </source>
</evidence>
<protein>
    <submittedName>
        <fullName evidence="8">MFS transporter</fullName>
    </submittedName>
</protein>
<keyword evidence="4 7" id="KW-0812">Transmembrane</keyword>
<comment type="subcellular location">
    <subcellularLocation>
        <location evidence="1">Membrane</location>
        <topology evidence="1">Multi-pass membrane protein</topology>
    </subcellularLocation>
</comment>